<feature type="region of interest" description="Disordered" evidence="1">
    <location>
        <begin position="1"/>
        <end position="56"/>
    </location>
</feature>
<feature type="transmembrane region" description="Helical" evidence="2">
    <location>
        <begin position="215"/>
        <end position="239"/>
    </location>
</feature>
<reference evidence="4 5" key="1">
    <citation type="journal article" date="2018" name="Mol. Biol. Evol.">
        <title>Analysis of the draft genome of the red seaweed Gracilariopsis chorda provides insights into genome size evolution in Rhodophyta.</title>
        <authorList>
            <person name="Lee J."/>
            <person name="Yang E.C."/>
            <person name="Graf L."/>
            <person name="Yang J.H."/>
            <person name="Qiu H."/>
            <person name="Zel Zion U."/>
            <person name="Chan C.X."/>
            <person name="Stephens T.G."/>
            <person name="Weber A.P.M."/>
            <person name="Boo G.H."/>
            <person name="Boo S.M."/>
            <person name="Kim K.M."/>
            <person name="Shin Y."/>
            <person name="Jung M."/>
            <person name="Lee S.J."/>
            <person name="Yim H.S."/>
            <person name="Lee J.H."/>
            <person name="Bhattacharya D."/>
            <person name="Yoon H.S."/>
        </authorList>
    </citation>
    <scope>NUCLEOTIDE SEQUENCE [LARGE SCALE GENOMIC DNA]</scope>
    <source>
        <strain evidence="4 5">SKKU-2015</strain>
        <tissue evidence="4">Whole body</tissue>
    </source>
</reference>
<name>A0A2V3ISG6_9FLOR</name>
<dbReference type="STRING" id="448386.A0A2V3ISG6"/>
<dbReference type="InterPro" id="IPR032816">
    <property type="entry name" value="VTT_dom"/>
</dbReference>
<dbReference type="EMBL" id="NBIV01000071">
    <property type="protein sequence ID" value="PXF45066.1"/>
    <property type="molecule type" value="Genomic_DNA"/>
</dbReference>
<dbReference type="Proteomes" id="UP000247409">
    <property type="component" value="Unassembled WGS sequence"/>
</dbReference>
<evidence type="ECO:0000256" key="1">
    <source>
        <dbReference type="SAM" id="MobiDB-lite"/>
    </source>
</evidence>
<dbReference type="Pfam" id="PF09335">
    <property type="entry name" value="VTT_dom"/>
    <property type="match status" value="1"/>
</dbReference>
<feature type="domain" description="VTT" evidence="3">
    <location>
        <begin position="115"/>
        <end position="233"/>
    </location>
</feature>
<organism evidence="4 5">
    <name type="scientific">Gracilariopsis chorda</name>
    <dbReference type="NCBI Taxonomy" id="448386"/>
    <lineage>
        <taxon>Eukaryota</taxon>
        <taxon>Rhodophyta</taxon>
        <taxon>Florideophyceae</taxon>
        <taxon>Rhodymeniophycidae</taxon>
        <taxon>Gracilariales</taxon>
        <taxon>Gracilariaceae</taxon>
        <taxon>Gracilariopsis</taxon>
    </lineage>
</organism>
<feature type="transmembrane region" description="Helical" evidence="2">
    <location>
        <begin position="134"/>
        <end position="156"/>
    </location>
</feature>
<feature type="transmembrane region" description="Helical" evidence="2">
    <location>
        <begin position="100"/>
        <end position="122"/>
    </location>
</feature>
<dbReference type="PANTHER" id="PTHR46826:SF1">
    <property type="entry name" value="TVP38_TMEM64 FAMILY MEMBRANE PROTEIN YDJX"/>
    <property type="match status" value="1"/>
</dbReference>
<feature type="compositionally biased region" description="Pro residues" evidence="1">
    <location>
        <begin position="40"/>
        <end position="54"/>
    </location>
</feature>
<comment type="caution">
    <text evidence="4">The sequence shown here is derived from an EMBL/GenBank/DDBJ whole genome shotgun (WGS) entry which is preliminary data.</text>
</comment>
<dbReference type="InterPro" id="IPR053240">
    <property type="entry name" value="VTT_domain"/>
</dbReference>
<feature type="transmembrane region" description="Helical" evidence="2">
    <location>
        <begin position="184"/>
        <end position="203"/>
    </location>
</feature>
<evidence type="ECO:0000256" key="2">
    <source>
        <dbReference type="SAM" id="Phobius"/>
    </source>
</evidence>
<evidence type="ECO:0000313" key="4">
    <source>
        <dbReference type="EMBL" id="PXF45066.1"/>
    </source>
</evidence>
<proteinExistence type="predicted"/>
<feature type="transmembrane region" description="Helical" evidence="2">
    <location>
        <begin position="251"/>
        <end position="271"/>
    </location>
</feature>
<keyword evidence="2" id="KW-0472">Membrane</keyword>
<keyword evidence="5" id="KW-1185">Reference proteome</keyword>
<sequence>MGSKRPGQPSSADYGATQTSPPSQRPPHPSPPTSSLSPRQPTPPDPPPPQPPSDPKSVVTLSLLLIFLASSGVAAATGFIRPDAFVHIAQWFERLGPQAAYLYGLLYFVLELVAVPAIPLTLGSGYLFGMLRGTITVSVASTLAATASFLIARYGLRDNITRLAERYPRFRLLDRAIGREGFKFVLLLRLSPLLPFAISNYLYGLTSVNILEYVLGSWLGMLPGTLAYVSAGATVNNLTDLSSNRSNISPVLLLIGVVAAIAVLASVGKIASEAIENSDEGELQNH</sequence>
<protein>
    <recommendedName>
        <fullName evidence="3">VTT domain-containing protein</fullName>
    </recommendedName>
</protein>
<gene>
    <name evidence="4" type="ORF">BWQ96_05168</name>
</gene>
<dbReference type="AlphaFoldDB" id="A0A2V3ISG6"/>
<keyword evidence="2" id="KW-1133">Transmembrane helix</keyword>
<feature type="compositionally biased region" description="Pro residues" evidence="1">
    <location>
        <begin position="23"/>
        <end position="32"/>
    </location>
</feature>
<dbReference type="OrthoDB" id="166803at2759"/>
<accession>A0A2V3ISG6</accession>
<evidence type="ECO:0000259" key="3">
    <source>
        <dbReference type="Pfam" id="PF09335"/>
    </source>
</evidence>
<evidence type="ECO:0000313" key="5">
    <source>
        <dbReference type="Proteomes" id="UP000247409"/>
    </source>
</evidence>
<feature type="transmembrane region" description="Helical" evidence="2">
    <location>
        <begin position="58"/>
        <end position="80"/>
    </location>
</feature>
<keyword evidence="2" id="KW-0812">Transmembrane</keyword>
<dbReference type="PANTHER" id="PTHR46826">
    <property type="match status" value="1"/>
</dbReference>